<dbReference type="Pfam" id="PF02517">
    <property type="entry name" value="Rce1-like"/>
    <property type="match status" value="1"/>
</dbReference>
<feature type="transmembrane region" description="Helical" evidence="1">
    <location>
        <begin position="224"/>
        <end position="241"/>
    </location>
</feature>
<gene>
    <name evidence="3" type="ORF">L21SP4_02183</name>
</gene>
<feature type="domain" description="CAAX prenyl protease 2/Lysostaphin resistance protein A-like" evidence="2">
    <location>
        <begin position="192"/>
        <end position="280"/>
    </location>
</feature>
<dbReference type="PANTHER" id="PTHR36435:SF1">
    <property type="entry name" value="CAAX AMINO TERMINAL PROTEASE FAMILY PROTEIN"/>
    <property type="match status" value="1"/>
</dbReference>
<dbReference type="OrthoDB" id="113141at2"/>
<feature type="transmembrane region" description="Helical" evidence="1">
    <location>
        <begin position="20"/>
        <end position="42"/>
    </location>
</feature>
<dbReference type="KEGG" id="vbl:L21SP4_02183"/>
<dbReference type="AlphaFoldDB" id="A0A0G3EKX2"/>
<sequence length="290" mass="31407">MFEDSILITALASGSGPRVPVVAGCVFGILLLAGVLIDLYWLRTRKHAGLNVRWMNRRMINRAWPLRGFLGLLLLLAACHVLGWMVTVAAGRWGGGLSEPAAVLVQSVCFHGAGLLLIGLYMVRSGRGLQECFGMGPVRPDKVFLRGLRYYLAAMPLIWAGGLAYQFLLRAAGTPVNLQPVVHIIRAAEHPGWMAYFILLAVVVGPLFEELFFRGIAFPAAARYLGVPWAIAAVSAAFALLHMHGPTLVPLFLVSAAFCLGYWRTGSLWVSIVMHACFNGVNLVLLLGSG</sequence>
<dbReference type="InterPro" id="IPR003675">
    <property type="entry name" value="Rce1/LyrA-like_dom"/>
</dbReference>
<keyword evidence="4" id="KW-1185">Reference proteome</keyword>
<dbReference type="RefSeq" id="WP_052882646.1">
    <property type="nucleotide sequence ID" value="NZ_CP010904.1"/>
</dbReference>
<dbReference type="Proteomes" id="UP000035268">
    <property type="component" value="Chromosome"/>
</dbReference>
<dbReference type="EMBL" id="CP010904">
    <property type="protein sequence ID" value="AKJ65410.1"/>
    <property type="molecule type" value="Genomic_DNA"/>
</dbReference>
<feature type="transmembrane region" description="Helical" evidence="1">
    <location>
        <begin position="268"/>
        <end position="288"/>
    </location>
</feature>
<feature type="transmembrane region" description="Helical" evidence="1">
    <location>
        <begin position="63"/>
        <end position="83"/>
    </location>
</feature>
<reference evidence="3 4" key="2">
    <citation type="journal article" date="2016" name="ISME J.">
        <title>Characterization of the first cultured representative of Verrucomicrobia subdivision 5 indicates the proposal of a novel phylum.</title>
        <authorList>
            <person name="Spring S."/>
            <person name="Bunk B."/>
            <person name="Sproer C."/>
            <person name="Schumann P."/>
            <person name="Rohde M."/>
            <person name="Tindall B.J."/>
            <person name="Klenk H.P."/>
        </authorList>
    </citation>
    <scope>NUCLEOTIDE SEQUENCE [LARGE SCALE GENOMIC DNA]</scope>
    <source>
        <strain evidence="3 4">L21-Fru-AB</strain>
    </source>
</reference>
<name>A0A0G3EKX2_9BACT</name>
<evidence type="ECO:0000256" key="1">
    <source>
        <dbReference type="SAM" id="Phobius"/>
    </source>
</evidence>
<keyword evidence="1" id="KW-0472">Membrane</keyword>
<dbReference type="STRING" id="1307763.L21SP4_02183"/>
<evidence type="ECO:0000259" key="2">
    <source>
        <dbReference type="Pfam" id="PF02517"/>
    </source>
</evidence>
<keyword evidence="3" id="KW-0645">Protease</keyword>
<dbReference type="GO" id="GO:0006508">
    <property type="term" value="P:proteolysis"/>
    <property type="evidence" value="ECO:0007669"/>
    <property type="project" value="UniProtKB-KW"/>
</dbReference>
<organism evidence="3 4">
    <name type="scientific">Kiritimatiella glycovorans</name>
    <dbReference type="NCBI Taxonomy" id="1307763"/>
    <lineage>
        <taxon>Bacteria</taxon>
        <taxon>Pseudomonadati</taxon>
        <taxon>Kiritimatiellota</taxon>
        <taxon>Kiritimatiellia</taxon>
        <taxon>Kiritimatiellales</taxon>
        <taxon>Kiritimatiellaceae</taxon>
        <taxon>Kiritimatiella</taxon>
    </lineage>
</organism>
<keyword evidence="1" id="KW-1133">Transmembrane helix</keyword>
<evidence type="ECO:0000313" key="3">
    <source>
        <dbReference type="EMBL" id="AKJ65410.1"/>
    </source>
</evidence>
<feature type="transmembrane region" description="Helical" evidence="1">
    <location>
        <begin position="103"/>
        <end position="123"/>
    </location>
</feature>
<proteinExistence type="predicted"/>
<dbReference type="GO" id="GO:0080120">
    <property type="term" value="P:CAAX-box protein maturation"/>
    <property type="evidence" value="ECO:0007669"/>
    <property type="project" value="UniProtKB-ARBA"/>
</dbReference>
<feature type="transmembrane region" description="Helical" evidence="1">
    <location>
        <begin position="150"/>
        <end position="173"/>
    </location>
</feature>
<dbReference type="InterPro" id="IPR052710">
    <property type="entry name" value="CAAX_protease"/>
</dbReference>
<reference evidence="4" key="1">
    <citation type="submission" date="2015-02" db="EMBL/GenBank/DDBJ databases">
        <title>Description and complete genome sequence of the first cultured representative of the subdivision 5 of the Verrucomicrobia phylum.</title>
        <authorList>
            <person name="Spring S."/>
            <person name="Bunk B."/>
            <person name="Sproer C."/>
            <person name="Klenk H.-P."/>
        </authorList>
    </citation>
    <scope>NUCLEOTIDE SEQUENCE [LARGE SCALE GENOMIC DNA]</scope>
    <source>
        <strain evidence="4">L21-Fru-AB</strain>
    </source>
</reference>
<keyword evidence="1" id="KW-0812">Transmembrane</keyword>
<feature type="transmembrane region" description="Helical" evidence="1">
    <location>
        <begin position="193"/>
        <end position="212"/>
    </location>
</feature>
<keyword evidence="3" id="KW-0378">Hydrolase</keyword>
<dbReference type="GO" id="GO:0004175">
    <property type="term" value="F:endopeptidase activity"/>
    <property type="evidence" value="ECO:0007669"/>
    <property type="project" value="UniProtKB-ARBA"/>
</dbReference>
<evidence type="ECO:0000313" key="4">
    <source>
        <dbReference type="Proteomes" id="UP000035268"/>
    </source>
</evidence>
<protein>
    <submittedName>
        <fullName evidence="3">Metal-dependent membrane protease</fullName>
    </submittedName>
</protein>
<dbReference type="PANTHER" id="PTHR36435">
    <property type="entry name" value="SLR1288 PROTEIN"/>
    <property type="match status" value="1"/>
</dbReference>
<accession>A0A0G3EKX2</accession>